<proteinExistence type="predicted"/>
<dbReference type="AlphaFoldDB" id="A0A2R5F1A6"/>
<dbReference type="Proteomes" id="UP000245202">
    <property type="component" value="Unassembled WGS sequence"/>
</dbReference>
<keyword evidence="2" id="KW-1185">Reference proteome</keyword>
<sequence length="283" mass="31164">MSGKQGTMIVFVGTTPNIGTTTAAFASAMRLAEATDKPVGYLCLHLKSAKLHRFLGVDEPETTLDKLQPELRSAALTPAMLQRAMFELPGQRNLRVLFGSLNREQAEYFTDREIQHLLDVAERTFSCVVLDVGAYWDNAATVCAIQRANVRVVVTTGALSHFQEDGKRWIGDVSPLFMVRPEQYECLVIRAPWGRDAYSAAQIGRELGSAGISELRLSQTLFASLDQGAFHLWLKEDKAGRAAMSGQAGRIVSRYGLGMPVTRAKLLAWPFKRMGARERTGSA</sequence>
<organism evidence="1 2">
    <name type="scientific">Paenibacillus agaridevorans</name>
    <dbReference type="NCBI Taxonomy" id="171404"/>
    <lineage>
        <taxon>Bacteria</taxon>
        <taxon>Bacillati</taxon>
        <taxon>Bacillota</taxon>
        <taxon>Bacilli</taxon>
        <taxon>Bacillales</taxon>
        <taxon>Paenibacillaceae</taxon>
        <taxon>Paenibacillus</taxon>
    </lineage>
</organism>
<dbReference type="RefSeq" id="WP_108996037.1">
    <property type="nucleotide sequence ID" value="NZ_BDQX01000430.1"/>
</dbReference>
<dbReference type="InterPro" id="IPR027417">
    <property type="entry name" value="P-loop_NTPase"/>
</dbReference>
<gene>
    <name evidence="1" type="ORF">PAT3040_06677</name>
</gene>
<protein>
    <submittedName>
        <fullName evidence="1">Uncharacterized protein</fullName>
    </submittedName>
</protein>
<reference evidence="1 2" key="1">
    <citation type="submission" date="2017-08" db="EMBL/GenBank/DDBJ databases">
        <title>Substantial Increase in Enzyme Production by Combined Drug-Resistance Mutations in Paenibacillus agaridevorans.</title>
        <authorList>
            <person name="Tanaka Y."/>
            <person name="Funane K."/>
            <person name="Hosaka T."/>
            <person name="Shiwa Y."/>
            <person name="Fujita N."/>
            <person name="Miyazaki T."/>
            <person name="Yoshikawa H."/>
            <person name="Murakami K."/>
            <person name="Kasahara K."/>
            <person name="Inaoka T."/>
            <person name="Hiraga Y."/>
            <person name="Ochi K."/>
        </authorList>
    </citation>
    <scope>NUCLEOTIDE SEQUENCE [LARGE SCALE GENOMIC DNA]</scope>
    <source>
        <strain evidence="1 2">T-3040</strain>
    </source>
</reference>
<evidence type="ECO:0000313" key="2">
    <source>
        <dbReference type="Proteomes" id="UP000245202"/>
    </source>
</evidence>
<name>A0A2R5F1A6_9BACL</name>
<comment type="caution">
    <text evidence="1">The sequence shown here is derived from an EMBL/GenBank/DDBJ whole genome shotgun (WGS) entry which is preliminary data.</text>
</comment>
<evidence type="ECO:0000313" key="1">
    <source>
        <dbReference type="EMBL" id="GBG11829.1"/>
    </source>
</evidence>
<dbReference type="EMBL" id="BDQX01000430">
    <property type="protein sequence ID" value="GBG11829.1"/>
    <property type="molecule type" value="Genomic_DNA"/>
</dbReference>
<dbReference type="Gene3D" id="3.40.50.300">
    <property type="entry name" value="P-loop containing nucleotide triphosphate hydrolases"/>
    <property type="match status" value="1"/>
</dbReference>
<accession>A0A2R5F1A6</accession>
<dbReference type="SUPFAM" id="SSF52540">
    <property type="entry name" value="P-loop containing nucleoside triphosphate hydrolases"/>
    <property type="match status" value="1"/>
</dbReference>